<reference evidence="2 3" key="1">
    <citation type="submission" date="2020-07" db="EMBL/GenBank/DDBJ databases">
        <title>Genomic Encyclopedia of Type Strains, Phase IV (KMG-V): Genome sequencing to study the core and pangenomes of soil and plant-associated prokaryotes.</title>
        <authorList>
            <person name="Whitman W."/>
        </authorList>
    </citation>
    <scope>NUCLEOTIDE SEQUENCE [LARGE SCALE GENOMIC DNA]</scope>
    <source>
        <strain evidence="2 3">AN3</strain>
    </source>
</reference>
<dbReference type="AlphaFoldDB" id="A0A839EPZ9"/>
<evidence type="ECO:0000313" key="2">
    <source>
        <dbReference type="EMBL" id="MBA8880892.1"/>
    </source>
</evidence>
<dbReference type="Proteomes" id="UP000549052">
    <property type="component" value="Unassembled WGS sequence"/>
</dbReference>
<sequence>MAEWKREEMLPAVKTSVPICQFATSGQQWAIQASSASTPRQSAQQKNKVLHRQFSSPTLEIERENEQQT</sequence>
<dbReference type="EMBL" id="JACGXN010000010">
    <property type="protein sequence ID" value="MBA8880892.1"/>
    <property type="molecule type" value="Genomic_DNA"/>
</dbReference>
<organism evidence="2 3">
    <name type="scientific">Phyllobacterium myrsinacearum</name>
    <dbReference type="NCBI Taxonomy" id="28101"/>
    <lineage>
        <taxon>Bacteria</taxon>
        <taxon>Pseudomonadati</taxon>
        <taxon>Pseudomonadota</taxon>
        <taxon>Alphaproteobacteria</taxon>
        <taxon>Hyphomicrobiales</taxon>
        <taxon>Phyllobacteriaceae</taxon>
        <taxon>Phyllobacterium</taxon>
    </lineage>
</organism>
<gene>
    <name evidence="2" type="ORF">FHW16_004627</name>
</gene>
<comment type="caution">
    <text evidence="2">The sequence shown here is derived from an EMBL/GenBank/DDBJ whole genome shotgun (WGS) entry which is preliminary data.</text>
</comment>
<accession>A0A839EPZ9</accession>
<keyword evidence="3" id="KW-1185">Reference proteome</keyword>
<feature type="compositionally biased region" description="Basic and acidic residues" evidence="1">
    <location>
        <begin position="60"/>
        <end position="69"/>
    </location>
</feature>
<proteinExistence type="predicted"/>
<name>A0A839EPZ9_9HYPH</name>
<dbReference type="RefSeq" id="WP_182551526.1">
    <property type="nucleotide sequence ID" value="NZ_JACGXN010000010.1"/>
</dbReference>
<feature type="compositionally biased region" description="Polar residues" evidence="1">
    <location>
        <begin position="33"/>
        <end position="58"/>
    </location>
</feature>
<evidence type="ECO:0000256" key="1">
    <source>
        <dbReference type="SAM" id="MobiDB-lite"/>
    </source>
</evidence>
<evidence type="ECO:0000313" key="3">
    <source>
        <dbReference type="Proteomes" id="UP000549052"/>
    </source>
</evidence>
<feature type="region of interest" description="Disordered" evidence="1">
    <location>
        <begin position="33"/>
        <end position="69"/>
    </location>
</feature>
<protein>
    <submittedName>
        <fullName evidence="2">Uncharacterized protein</fullName>
    </submittedName>
</protein>